<dbReference type="CDD" id="cd00780">
    <property type="entry name" value="NTF2"/>
    <property type="match status" value="1"/>
</dbReference>
<evidence type="ECO:0000313" key="7">
    <source>
        <dbReference type="Proteomes" id="UP001154282"/>
    </source>
</evidence>
<dbReference type="Gene3D" id="3.10.450.50">
    <property type="match status" value="1"/>
</dbReference>
<dbReference type="SUPFAM" id="SSF54427">
    <property type="entry name" value="NTF2-like"/>
    <property type="match status" value="1"/>
</dbReference>
<dbReference type="InterPro" id="IPR039539">
    <property type="entry name" value="Ras_GTPase_bind_prot"/>
</dbReference>
<feature type="region of interest" description="Disordered" evidence="3">
    <location>
        <begin position="258"/>
        <end position="308"/>
    </location>
</feature>
<feature type="compositionally biased region" description="Gly residues" evidence="3">
    <location>
        <begin position="416"/>
        <end position="430"/>
    </location>
</feature>
<dbReference type="CDD" id="cd00590">
    <property type="entry name" value="RRM_SF"/>
    <property type="match status" value="1"/>
</dbReference>
<protein>
    <submittedName>
        <fullName evidence="6">Uncharacterized protein</fullName>
    </submittedName>
</protein>
<dbReference type="SMART" id="SM00360">
    <property type="entry name" value="RRM"/>
    <property type="match status" value="1"/>
</dbReference>
<feature type="domain" description="NTF2" evidence="5">
    <location>
        <begin position="16"/>
        <end position="132"/>
    </location>
</feature>
<evidence type="ECO:0000256" key="1">
    <source>
        <dbReference type="ARBA" id="ARBA00022884"/>
    </source>
</evidence>
<accession>A0AAV0N5F6</accession>
<feature type="compositionally biased region" description="Low complexity" evidence="3">
    <location>
        <begin position="431"/>
        <end position="450"/>
    </location>
</feature>
<dbReference type="Proteomes" id="UP001154282">
    <property type="component" value="Unassembled WGS sequence"/>
</dbReference>
<dbReference type="PANTHER" id="PTHR10693:SF52">
    <property type="entry name" value="RAS GTPASE-ACTIVATING BINDING-LIKE PROTEIN"/>
    <property type="match status" value="1"/>
</dbReference>
<evidence type="ECO:0000259" key="5">
    <source>
        <dbReference type="PROSITE" id="PS50177"/>
    </source>
</evidence>
<dbReference type="GO" id="GO:0003729">
    <property type="term" value="F:mRNA binding"/>
    <property type="evidence" value="ECO:0007669"/>
    <property type="project" value="TreeGrafter"/>
</dbReference>
<dbReference type="Pfam" id="PF02136">
    <property type="entry name" value="NTF2"/>
    <property type="match status" value="1"/>
</dbReference>
<dbReference type="PANTHER" id="PTHR10693">
    <property type="entry name" value="RAS GTPASE-ACTIVATING PROTEIN-BINDING PROTEIN"/>
    <property type="match status" value="1"/>
</dbReference>
<dbReference type="AlphaFoldDB" id="A0AAV0N5F6"/>
<feature type="region of interest" description="Disordered" evidence="3">
    <location>
        <begin position="392"/>
        <end position="487"/>
    </location>
</feature>
<gene>
    <name evidence="6" type="ORF">LITE_LOCUS31742</name>
</gene>
<dbReference type="InterPro" id="IPR000504">
    <property type="entry name" value="RRM_dom"/>
</dbReference>
<dbReference type="GO" id="GO:0005829">
    <property type="term" value="C:cytosol"/>
    <property type="evidence" value="ECO:0007669"/>
    <property type="project" value="TreeGrafter"/>
</dbReference>
<dbReference type="InterPro" id="IPR032710">
    <property type="entry name" value="NTF2-like_dom_sf"/>
</dbReference>
<proteinExistence type="predicted"/>
<dbReference type="InterPro" id="IPR018222">
    <property type="entry name" value="Nuclear_transport_factor_2_euk"/>
</dbReference>
<evidence type="ECO:0000256" key="3">
    <source>
        <dbReference type="SAM" id="MobiDB-lite"/>
    </source>
</evidence>
<name>A0AAV0N5F6_9ROSI</name>
<dbReference type="InterPro" id="IPR002075">
    <property type="entry name" value="NTF2_dom"/>
</dbReference>
<comment type="caution">
    <text evidence="6">The sequence shown here is derived from an EMBL/GenBank/DDBJ whole genome shotgun (WGS) entry which is preliminary data.</text>
</comment>
<keyword evidence="1 2" id="KW-0694">RNA-binding</keyword>
<organism evidence="6 7">
    <name type="scientific">Linum tenue</name>
    <dbReference type="NCBI Taxonomy" id="586396"/>
    <lineage>
        <taxon>Eukaryota</taxon>
        <taxon>Viridiplantae</taxon>
        <taxon>Streptophyta</taxon>
        <taxon>Embryophyta</taxon>
        <taxon>Tracheophyta</taxon>
        <taxon>Spermatophyta</taxon>
        <taxon>Magnoliopsida</taxon>
        <taxon>eudicotyledons</taxon>
        <taxon>Gunneridae</taxon>
        <taxon>Pentapetalae</taxon>
        <taxon>rosids</taxon>
        <taxon>fabids</taxon>
        <taxon>Malpighiales</taxon>
        <taxon>Linaceae</taxon>
        <taxon>Linum</taxon>
    </lineage>
</organism>
<dbReference type="EMBL" id="CAMGYJ010000008">
    <property type="protein sequence ID" value="CAI0453835.1"/>
    <property type="molecule type" value="Genomic_DNA"/>
</dbReference>
<dbReference type="SUPFAM" id="SSF54928">
    <property type="entry name" value="RNA-binding domain, RBD"/>
    <property type="match status" value="1"/>
</dbReference>
<dbReference type="Pfam" id="PF00076">
    <property type="entry name" value="RRM_1"/>
    <property type="match status" value="1"/>
</dbReference>
<keyword evidence="7" id="KW-1185">Reference proteome</keyword>
<evidence type="ECO:0000259" key="4">
    <source>
        <dbReference type="PROSITE" id="PS50102"/>
    </source>
</evidence>
<dbReference type="Gene3D" id="3.30.70.330">
    <property type="match status" value="1"/>
</dbReference>
<dbReference type="InterPro" id="IPR035979">
    <property type="entry name" value="RBD_domain_sf"/>
</dbReference>
<reference evidence="6" key="1">
    <citation type="submission" date="2022-08" db="EMBL/GenBank/DDBJ databases">
        <authorList>
            <person name="Gutierrez-Valencia J."/>
        </authorList>
    </citation>
    <scope>NUCLEOTIDE SEQUENCE</scope>
</reference>
<dbReference type="PROSITE" id="PS50177">
    <property type="entry name" value="NTF2_DOMAIN"/>
    <property type="match status" value="1"/>
</dbReference>
<sequence length="487" mass="53028">MASETVNPSVPSAQTVGNAFVEQYYHILHTSPELVHRFYHDSSMLSRPDGNGEMTSVVTMQGINEKILSLNFKEQKAEIRTADAQKSYKDGVTVLVTGCLTDKDNFRRKFAQSFFLAPQDNGYFVLNDVFRFVEDNEPLDNLSTNSIDNTLAVPPVPDPDLELLTFCSLLHPEPSHVPEPSAPDPSTSVEVEVTKASENESEPSDHELMVEKEIQVEPQYHANGNQTSVIDEPASTTAQEDAPKKSYASIVKVPKGSPGQMKVYVPTNSAKASSKKTEDPPVPVVSAPESESRMPSSDDAPTDSFDQDEVEGHSVYIRNLPHNVTVSQLEVEFKKFGPIKPGGVQVRYNKQQGYCFGFVEFLSPDSMNNAIQASPVPVGGRQSIVEMKRTSTRVGNGRGRFPTGRGGMYRNDSFRGGRGNYGGGGRGFGGRPEFNNNNNNNNNRGEYPAGRGRGYPSGGRGEGYQQVRGRGGRSGGAARLPNNANAS</sequence>
<feature type="compositionally biased region" description="Gly residues" evidence="3">
    <location>
        <begin position="451"/>
        <end position="462"/>
    </location>
</feature>
<evidence type="ECO:0000256" key="2">
    <source>
        <dbReference type="PROSITE-ProRule" id="PRU00176"/>
    </source>
</evidence>
<dbReference type="PROSITE" id="PS50102">
    <property type="entry name" value="RRM"/>
    <property type="match status" value="1"/>
</dbReference>
<feature type="domain" description="RRM" evidence="4">
    <location>
        <begin position="313"/>
        <end position="390"/>
    </location>
</feature>
<dbReference type="GO" id="GO:1990904">
    <property type="term" value="C:ribonucleoprotein complex"/>
    <property type="evidence" value="ECO:0007669"/>
    <property type="project" value="TreeGrafter"/>
</dbReference>
<dbReference type="InterPro" id="IPR012677">
    <property type="entry name" value="Nucleotide-bd_a/b_plait_sf"/>
</dbReference>
<evidence type="ECO:0000313" key="6">
    <source>
        <dbReference type="EMBL" id="CAI0453835.1"/>
    </source>
</evidence>
<dbReference type="FunFam" id="3.10.450.50:FF:000003">
    <property type="entry name" value="Nuclear transport factor 2 family protein"/>
    <property type="match status" value="1"/>
</dbReference>